<dbReference type="EMBL" id="MU157888">
    <property type="protein sequence ID" value="KAF9525159.1"/>
    <property type="molecule type" value="Genomic_DNA"/>
</dbReference>
<keyword evidence="8 11" id="KW-0560">Oxidoreductase</keyword>
<comment type="caution">
    <text evidence="14">The sequence shown here is derived from an EMBL/GenBank/DDBJ whole genome shotgun (WGS) entry which is preliminary data.</text>
</comment>
<dbReference type="NCBIfam" id="TIGR01036">
    <property type="entry name" value="pyrD_sub2"/>
    <property type="match status" value="1"/>
</dbReference>
<dbReference type="Gene3D" id="3.20.20.70">
    <property type="entry name" value="Aldolase class I"/>
    <property type="match status" value="1"/>
</dbReference>
<reference evidence="14" key="1">
    <citation type="submission" date="2020-11" db="EMBL/GenBank/DDBJ databases">
        <authorList>
            <consortium name="DOE Joint Genome Institute"/>
            <person name="Ahrendt S."/>
            <person name="Riley R."/>
            <person name="Andreopoulos W."/>
            <person name="Labutti K."/>
            <person name="Pangilinan J."/>
            <person name="Ruiz-Duenas F.J."/>
            <person name="Barrasa J.M."/>
            <person name="Sanchez-Garcia M."/>
            <person name="Camarero S."/>
            <person name="Miyauchi S."/>
            <person name="Serrano A."/>
            <person name="Linde D."/>
            <person name="Babiker R."/>
            <person name="Drula E."/>
            <person name="Ayuso-Fernandez I."/>
            <person name="Pacheco R."/>
            <person name="Padilla G."/>
            <person name="Ferreira P."/>
            <person name="Barriuso J."/>
            <person name="Kellner H."/>
            <person name="Castanera R."/>
            <person name="Alfaro M."/>
            <person name="Ramirez L."/>
            <person name="Pisabarro A.G."/>
            <person name="Kuo A."/>
            <person name="Tritt A."/>
            <person name="Lipzen A."/>
            <person name="He G."/>
            <person name="Yan M."/>
            <person name="Ng V."/>
            <person name="Cullen D."/>
            <person name="Martin F."/>
            <person name="Rosso M.-N."/>
            <person name="Henrissat B."/>
            <person name="Hibbett D."/>
            <person name="Martinez A.T."/>
            <person name="Grigoriev I.V."/>
        </authorList>
    </citation>
    <scope>NUCLEOTIDE SEQUENCE</scope>
    <source>
        <strain evidence="14">CBS 506.95</strain>
    </source>
</reference>
<evidence type="ECO:0000256" key="10">
    <source>
        <dbReference type="ARBA" id="ARBA00048639"/>
    </source>
</evidence>
<keyword evidence="9" id="KW-0472">Membrane</keyword>
<name>A0A9P6EA83_9AGAR</name>
<evidence type="ECO:0000313" key="15">
    <source>
        <dbReference type="Proteomes" id="UP000807306"/>
    </source>
</evidence>
<dbReference type="InterPro" id="IPR013785">
    <property type="entry name" value="Aldolase_TIM"/>
</dbReference>
<dbReference type="Pfam" id="PF01180">
    <property type="entry name" value="DHO_dh"/>
    <property type="match status" value="1"/>
</dbReference>
<comment type="catalytic activity">
    <reaction evidence="10 11">
        <text>(S)-dihydroorotate + a quinone = orotate + a quinol</text>
        <dbReference type="Rhea" id="RHEA:30187"/>
        <dbReference type="ChEBI" id="CHEBI:24646"/>
        <dbReference type="ChEBI" id="CHEBI:30839"/>
        <dbReference type="ChEBI" id="CHEBI:30864"/>
        <dbReference type="ChEBI" id="CHEBI:132124"/>
        <dbReference type="EC" id="1.3.5.2"/>
    </reaction>
</comment>
<evidence type="ECO:0000256" key="6">
    <source>
        <dbReference type="ARBA" id="ARBA00022630"/>
    </source>
</evidence>
<dbReference type="SUPFAM" id="SSF51395">
    <property type="entry name" value="FMN-linked oxidoreductases"/>
    <property type="match status" value="1"/>
</dbReference>
<evidence type="ECO:0000256" key="8">
    <source>
        <dbReference type="ARBA" id="ARBA00023002"/>
    </source>
</evidence>
<evidence type="ECO:0000256" key="2">
    <source>
        <dbReference type="ARBA" id="ARBA00005161"/>
    </source>
</evidence>
<accession>A0A9P6EA83</accession>
<organism evidence="14 15">
    <name type="scientific">Crepidotus variabilis</name>
    <dbReference type="NCBI Taxonomy" id="179855"/>
    <lineage>
        <taxon>Eukaryota</taxon>
        <taxon>Fungi</taxon>
        <taxon>Dikarya</taxon>
        <taxon>Basidiomycota</taxon>
        <taxon>Agaricomycotina</taxon>
        <taxon>Agaricomycetes</taxon>
        <taxon>Agaricomycetidae</taxon>
        <taxon>Agaricales</taxon>
        <taxon>Agaricineae</taxon>
        <taxon>Crepidotaceae</taxon>
        <taxon>Crepidotus</taxon>
    </lineage>
</organism>
<dbReference type="InterPro" id="IPR050074">
    <property type="entry name" value="DHO_dehydrogenase"/>
</dbReference>
<evidence type="ECO:0000256" key="9">
    <source>
        <dbReference type="ARBA" id="ARBA00023136"/>
    </source>
</evidence>
<keyword evidence="6 11" id="KW-0285">Flavoprotein</keyword>
<comment type="similarity">
    <text evidence="3 11">Belongs to the dihydroorotate dehydrogenase family. Type 2 subfamily.</text>
</comment>
<keyword evidence="7 11" id="KW-0288">FMN</keyword>
<comment type="pathway">
    <text evidence="2 11">Pyrimidine metabolism; UMP biosynthesis via de novo pathway; orotate from (S)-dihydroorotate (quinone route): step 1/1.</text>
</comment>
<dbReference type="EC" id="1.3.5.2" evidence="4 11"/>
<evidence type="ECO:0000259" key="13">
    <source>
        <dbReference type="Pfam" id="PF01180"/>
    </source>
</evidence>
<dbReference type="Proteomes" id="UP000807306">
    <property type="component" value="Unassembled WGS sequence"/>
</dbReference>
<dbReference type="GO" id="GO:0106430">
    <property type="term" value="F:dihydroorotate dehydrogenase (quinone) activity"/>
    <property type="evidence" value="ECO:0007669"/>
    <property type="project" value="UniProtKB-EC"/>
</dbReference>
<gene>
    <name evidence="14" type="ORF">CPB83DRAFT_944450</name>
</gene>
<feature type="region of interest" description="Disordered" evidence="12">
    <location>
        <begin position="20"/>
        <end position="48"/>
    </location>
</feature>
<comment type="cofactor">
    <cofactor evidence="11">
        <name>FMN</name>
        <dbReference type="ChEBI" id="CHEBI:58210"/>
    </cofactor>
    <text evidence="11">Binds 1 FMN per subunit.</text>
</comment>
<evidence type="ECO:0000313" key="14">
    <source>
        <dbReference type="EMBL" id="KAF9525159.1"/>
    </source>
</evidence>
<evidence type="ECO:0000256" key="4">
    <source>
        <dbReference type="ARBA" id="ARBA00012791"/>
    </source>
</evidence>
<dbReference type="InterPro" id="IPR005719">
    <property type="entry name" value="Dihydroorotate_DH_2"/>
</dbReference>
<dbReference type="CDD" id="cd04738">
    <property type="entry name" value="DHOD_2_like"/>
    <property type="match status" value="1"/>
</dbReference>
<dbReference type="PROSITE" id="PS00911">
    <property type="entry name" value="DHODEHASE_1"/>
    <property type="match status" value="1"/>
</dbReference>
<dbReference type="InterPro" id="IPR005720">
    <property type="entry name" value="Dihydroorotate_DH_cat"/>
</dbReference>
<evidence type="ECO:0000256" key="5">
    <source>
        <dbReference type="ARBA" id="ARBA00017599"/>
    </source>
</evidence>
<dbReference type="NCBIfam" id="NF003652">
    <property type="entry name" value="PRK05286.2-5"/>
    <property type="match status" value="1"/>
</dbReference>
<evidence type="ECO:0000256" key="12">
    <source>
        <dbReference type="SAM" id="MobiDB-lite"/>
    </source>
</evidence>
<evidence type="ECO:0000256" key="3">
    <source>
        <dbReference type="ARBA" id="ARBA00005359"/>
    </source>
</evidence>
<evidence type="ECO:0000256" key="11">
    <source>
        <dbReference type="RuleBase" id="RU361255"/>
    </source>
</evidence>
<dbReference type="GO" id="GO:0009220">
    <property type="term" value="P:pyrimidine ribonucleotide biosynthetic process"/>
    <property type="evidence" value="ECO:0007669"/>
    <property type="project" value="TreeGrafter"/>
</dbReference>
<evidence type="ECO:0000256" key="1">
    <source>
        <dbReference type="ARBA" id="ARBA00004370"/>
    </source>
</evidence>
<dbReference type="InterPro" id="IPR001295">
    <property type="entry name" value="Dihydroorotate_DH_CS"/>
</dbReference>
<protein>
    <recommendedName>
        <fullName evidence="5 11">Dihydroorotate dehydrogenase (quinone), mitochondrial</fullName>
        <shortName evidence="11">DHOdehase</shortName>
        <ecNumber evidence="4 11">1.3.5.2</ecNumber>
    </recommendedName>
</protein>
<feature type="compositionally biased region" description="Low complexity" evidence="12">
    <location>
        <begin position="32"/>
        <end position="42"/>
    </location>
</feature>
<dbReference type="GO" id="GO:0006207">
    <property type="term" value="P:'de novo' pyrimidine nucleobase biosynthetic process"/>
    <property type="evidence" value="ECO:0007669"/>
    <property type="project" value="InterPro"/>
</dbReference>
<proteinExistence type="inferred from homology"/>
<keyword evidence="11" id="KW-0999">Mitochondrion inner membrane</keyword>
<keyword evidence="11" id="KW-0496">Mitochondrion</keyword>
<dbReference type="PANTHER" id="PTHR48109:SF4">
    <property type="entry name" value="DIHYDROOROTATE DEHYDROGENASE (QUINONE), MITOCHONDRIAL"/>
    <property type="match status" value="1"/>
</dbReference>
<evidence type="ECO:0000256" key="7">
    <source>
        <dbReference type="ARBA" id="ARBA00022643"/>
    </source>
</evidence>
<sequence>MLILRPGISRNGGITRTLFSRPLNSHSFPKPRFSSSTSQRTSGSGGSLRTGIAATVLVVSTGLFTIYYLDSRSALHRYVVTPILRNALDAETSHKLALKVLGSGLGARDKGKIWDEELESPVGLAAGFDKDGQAVDGLFDLGFSWVEIGSVTPMPQPGNPTPRVFRLPSADAIINRYGFPSQGHAAVLTRLHSRLTAHSIDFVPVPGPNRASLRNGKMLAVNLGKNKDKSADDIQDFIDGVRKFGEVADVLVVNVSSPNTPGLRGLQNKDTLEKLLLGVTQARDALPQSHLTHRKPRIVLKIAPDLDETRLIEMGEVIRNSKIDGVIVSNTTVRRPKGLVDEAKSEAGGLSGPPLLPLSLLAVRTLRSQLPSSIPIIGCGGITSGKDALEYAKSGAAMVQIYTGLIYDGVGVCRRVKDEIAAELAKNGGRKWEDIVKDSVEKLSWREPLPEKKSGVQLLIEEAEEVKRLVEKFEKSKA</sequence>
<dbReference type="AlphaFoldDB" id="A0A9P6EA83"/>
<dbReference type="GO" id="GO:0005743">
    <property type="term" value="C:mitochondrial inner membrane"/>
    <property type="evidence" value="ECO:0007669"/>
    <property type="project" value="UniProtKB-SubCell"/>
</dbReference>
<dbReference type="OrthoDB" id="14784at2759"/>
<feature type="domain" description="Dihydroorotate dehydrogenase catalytic" evidence="13">
    <location>
        <begin position="112"/>
        <end position="424"/>
    </location>
</feature>
<dbReference type="PANTHER" id="PTHR48109">
    <property type="entry name" value="DIHYDROOROTATE DEHYDROGENASE (QUINONE), MITOCHONDRIAL-RELATED"/>
    <property type="match status" value="1"/>
</dbReference>
<comment type="subcellular location">
    <subcellularLocation>
        <location evidence="1">Membrane</location>
    </subcellularLocation>
    <subcellularLocation>
        <location evidence="11">Mitochondrion inner membrane</location>
        <topology evidence="11">Single-pass membrane protein</topology>
    </subcellularLocation>
</comment>
<keyword evidence="15" id="KW-1185">Reference proteome</keyword>
<dbReference type="PROSITE" id="PS00912">
    <property type="entry name" value="DHODEHASE_2"/>
    <property type="match status" value="1"/>
</dbReference>